<dbReference type="InterPro" id="IPR002130">
    <property type="entry name" value="Cyclophilin-type_PPIase_dom"/>
</dbReference>
<sequence length="314" mass="34146">MPQRHPLALALALAIAAFAVNVAADEATPAHTPSAKELLAKSKPQEWRVPDPQNLLVMQLPQGKVVIELAPDFTPLHVANIRTMAHEHYYDNLAIVRVHDNFVTQWGDPASDDNGNNSKLKSLGSARSTLPPEYTRPFDAKLPFTALPDGDVYAPEVGFSEGFPVARNKATGQEWLTHCYGMVGVGRDNDPQSGSGSELYAVIGQAPRGLDRNLAVVGRVLQGMEFLSGLPRGTGPLGFYEQPSQHVTISSARLMSDLPEAQRTKVEVLRTDSATFAALVEAKRNRHDDFYQFPAGKVDLCSIAIPVREASTSR</sequence>
<evidence type="ECO:0000313" key="8">
    <source>
        <dbReference type="Proteomes" id="UP001595961"/>
    </source>
</evidence>
<gene>
    <name evidence="7" type="ORF">ACFO5W_14415</name>
</gene>
<feature type="chain" id="PRO_5046163499" description="peptidylprolyl isomerase" evidence="5">
    <location>
        <begin position="24"/>
        <end position="314"/>
    </location>
</feature>
<evidence type="ECO:0000256" key="4">
    <source>
        <dbReference type="SAM" id="MobiDB-lite"/>
    </source>
</evidence>
<reference evidence="8" key="1">
    <citation type="journal article" date="2019" name="Int. J. Syst. Evol. Microbiol.">
        <title>The Global Catalogue of Microorganisms (GCM) 10K type strain sequencing project: providing services to taxonomists for standard genome sequencing and annotation.</title>
        <authorList>
            <consortium name="The Broad Institute Genomics Platform"/>
            <consortium name="The Broad Institute Genome Sequencing Center for Infectious Disease"/>
            <person name="Wu L."/>
            <person name="Ma J."/>
        </authorList>
    </citation>
    <scope>NUCLEOTIDE SEQUENCE [LARGE SCALE GENOMIC DNA]</scope>
    <source>
        <strain evidence="8">CCM 4481</strain>
    </source>
</reference>
<protein>
    <recommendedName>
        <fullName evidence="1">peptidylprolyl isomerase</fullName>
        <ecNumber evidence="1">5.2.1.8</ecNumber>
    </recommendedName>
</protein>
<feature type="compositionally biased region" description="Polar residues" evidence="4">
    <location>
        <begin position="113"/>
        <end position="128"/>
    </location>
</feature>
<dbReference type="Proteomes" id="UP001595961">
    <property type="component" value="Unassembled WGS sequence"/>
</dbReference>
<dbReference type="RefSeq" id="WP_266151824.1">
    <property type="nucleotide sequence ID" value="NZ_CP064028.1"/>
</dbReference>
<dbReference type="Pfam" id="PF00160">
    <property type="entry name" value="Pro_isomerase"/>
    <property type="match status" value="1"/>
</dbReference>
<accession>A0ABV9C465</accession>
<dbReference type="SUPFAM" id="SSF50891">
    <property type="entry name" value="Cyclophilin-like"/>
    <property type="match status" value="1"/>
</dbReference>
<dbReference type="GO" id="GO:0003755">
    <property type="term" value="F:peptidyl-prolyl cis-trans isomerase activity"/>
    <property type="evidence" value="ECO:0007669"/>
    <property type="project" value="UniProtKB-EC"/>
</dbReference>
<evidence type="ECO:0000256" key="5">
    <source>
        <dbReference type="SAM" id="SignalP"/>
    </source>
</evidence>
<comment type="caution">
    <text evidence="7">The sequence shown here is derived from an EMBL/GenBank/DDBJ whole genome shotgun (WGS) entry which is preliminary data.</text>
</comment>
<name>A0ABV9C465_9GAMM</name>
<feature type="signal peptide" evidence="5">
    <location>
        <begin position="1"/>
        <end position="23"/>
    </location>
</feature>
<evidence type="ECO:0000256" key="2">
    <source>
        <dbReference type="ARBA" id="ARBA00023110"/>
    </source>
</evidence>
<dbReference type="InterPro" id="IPR029000">
    <property type="entry name" value="Cyclophilin-like_dom_sf"/>
</dbReference>
<proteinExistence type="predicted"/>
<keyword evidence="8" id="KW-1185">Reference proteome</keyword>
<evidence type="ECO:0000259" key="6">
    <source>
        <dbReference type="PROSITE" id="PS50072"/>
    </source>
</evidence>
<keyword evidence="3 7" id="KW-0413">Isomerase</keyword>
<evidence type="ECO:0000256" key="3">
    <source>
        <dbReference type="ARBA" id="ARBA00023235"/>
    </source>
</evidence>
<dbReference type="EMBL" id="JBHSGA010000017">
    <property type="protein sequence ID" value="MFC4527834.1"/>
    <property type="molecule type" value="Genomic_DNA"/>
</dbReference>
<dbReference type="PROSITE" id="PS50072">
    <property type="entry name" value="CSA_PPIASE_2"/>
    <property type="match status" value="1"/>
</dbReference>
<dbReference type="EC" id="5.2.1.8" evidence="1"/>
<organism evidence="7 8">
    <name type="scientific">Dyella halodurans</name>
    <dbReference type="NCBI Taxonomy" id="1920171"/>
    <lineage>
        <taxon>Bacteria</taxon>
        <taxon>Pseudomonadati</taxon>
        <taxon>Pseudomonadota</taxon>
        <taxon>Gammaproteobacteria</taxon>
        <taxon>Lysobacterales</taxon>
        <taxon>Rhodanobacteraceae</taxon>
        <taxon>Dyella</taxon>
    </lineage>
</organism>
<dbReference type="InterPro" id="IPR044665">
    <property type="entry name" value="E_coli_cyclophilin_A-like"/>
</dbReference>
<keyword evidence="2" id="KW-0697">Rotamase</keyword>
<evidence type="ECO:0000256" key="1">
    <source>
        <dbReference type="ARBA" id="ARBA00013194"/>
    </source>
</evidence>
<keyword evidence="5" id="KW-0732">Signal</keyword>
<feature type="domain" description="PPIase cyclophilin-type" evidence="6">
    <location>
        <begin position="61"/>
        <end position="254"/>
    </location>
</feature>
<evidence type="ECO:0000313" key="7">
    <source>
        <dbReference type="EMBL" id="MFC4527834.1"/>
    </source>
</evidence>
<feature type="region of interest" description="Disordered" evidence="4">
    <location>
        <begin position="108"/>
        <end position="132"/>
    </location>
</feature>
<dbReference type="Gene3D" id="2.40.100.10">
    <property type="entry name" value="Cyclophilin-like"/>
    <property type="match status" value="1"/>
</dbReference>
<dbReference type="PANTHER" id="PTHR43246">
    <property type="entry name" value="PEPTIDYL-PROLYL CIS-TRANS ISOMERASE CYP38, CHLOROPLASTIC"/>
    <property type="match status" value="1"/>
</dbReference>